<dbReference type="GO" id="GO:0001665">
    <property type="term" value="F:alpha-N-acetylgalactosaminide alpha-2,6-sialyltransferase activity"/>
    <property type="evidence" value="ECO:0007669"/>
    <property type="project" value="UniProtKB-EC"/>
</dbReference>
<evidence type="ECO:0000256" key="5">
    <source>
        <dbReference type="ARBA" id="ARBA00022679"/>
    </source>
</evidence>
<evidence type="ECO:0000256" key="3">
    <source>
        <dbReference type="ARBA" id="ARBA00006003"/>
    </source>
</evidence>
<dbReference type="RefSeq" id="XP_019613443.1">
    <property type="nucleotide sequence ID" value="XM_019757884.1"/>
</dbReference>
<keyword evidence="4" id="KW-0328">Glycosyltransferase</keyword>
<evidence type="ECO:0000256" key="1">
    <source>
        <dbReference type="ARBA" id="ARBA00004323"/>
    </source>
</evidence>
<sequence length="520" mass="59028">MPRPSVKLLAAVAAGVVVYALVHIGFVTFTAVNTKTKQAVLARRKFELQAAGDSDVPSGDVEKLREIARVLGYPKVSVQGDTISQKLLIMVKLLEEYQTLGSSEQVAKDYLHKIEVIIHSENLPPQQQDKKTTVNLSEGISIETDEERIKKEQKDAEDKKKEQPADTKDKKEEKKEDVKEKKEESEDLKMALSKLRPPKDELPALPRKSPPLKEATFTKDWEFTPSNCVTTIMDKVEDSEWFGERYMENIKVFLDSEDVNSAEQFNKLQLYGLPFGFRAQKREVLARLLNNKNFTNSPVFHGERRECIRCAVVGAGGSLNGSALGKEIDGHDYVFRLNRALTGGKYSKDIGNKTDFYTFFPESSYGHQLKTKDNVTFIFASFKQYDIDQAIAMVEGTDMPDFCTKKGGCRKLRNPHIPANQLKLLHPDFIRYVHARFLNATGSRPTTGAMVTFIAIQLCDEVNTYGFGYDPRFTIHYYDNKFTVHTAKSTGSHNIDNERALWKLLDNVGVVTWHRRDEKR</sequence>
<evidence type="ECO:0000256" key="4">
    <source>
        <dbReference type="ARBA" id="ARBA00022676"/>
    </source>
</evidence>
<accession>A0A6P4XRV0</accession>
<keyword evidence="10" id="KW-0472">Membrane</keyword>
<comment type="similarity">
    <text evidence="3">Belongs to the glycosyltransferase 29 family.</text>
</comment>
<keyword evidence="18" id="KW-1185">Reference proteome</keyword>
<comment type="pathway">
    <text evidence="2">Protein modification; protein glycosylation.</text>
</comment>
<dbReference type="Gene3D" id="3.90.1480.20">
    <property type="entry name" value="Glycosyl transferase family 29"/>
    <property type="match status" value="1"/>
</dbReference>
<evidence type="ECO:0000256" key="11">
    <source>
        <dbReference type="ARBA" id="ARBA00023157"/>
    </source>
</evidence>
<dbReference type="OrthoDB" id="10264956at2759"/>
<keyword evidence="5" id="KW-0808">Transferase</keyword>
<keyword evidence="12" id="KW-0325">Glycoprotein</keyword>
<comment type="catalytic activity">
    <reaction evidence="16">
        <text>a 3-O-[N-acetyl-alpha-D-galactosaminyl]-L-threonyl-[protein] + CMP-N-acetyl-beta-neuraminate = a 3-O-[N-acetyl-alpha-neuraminosyl-(2-&gt;6)-N-acetyl-alpha-D-galactosaminyl]-L-threonyl-[protein] + CMP + H(+)</text>
        <dbReference type="Rhea" id="RHEA:81643"/>
        <dbReference type="Rhea" id="RHEA-COMP:11689"/>
        <dbReference type="Rhea" id="RHEA-COMP:19720"/>
        <dbReference type="ChEBI" id="CHEBI:15378"/>
        <dbReference type="ChEBI" id="CHEBI:57812"/>
        <dbReference type="ChEBI" id="CHEBI:60377"/>
        <dbReference type="ChEBI" id="CHEBI:87075"/>
        <dbReference type="ChEBI" id="CHEBI:231970"/>
    </reaction>
    <physiologicalReaction direction="left-to-right" evidence="16">
        <dbReference type="Rhea" id="RHEA:81644"/>
    </physiologicalReaction>
</comment>
<protein>
    <recommendedName>
        <fullName evidence="14">alpha-N-acetylgalactosaminide alpha-2,6-sialyltransferase</fullName>
        <ecNumber evidence="14">2.4.3.3</ecNumber>
    </recommendedName>
</protein>
<dbReference type="RefSeq" id="XP_019613444.1">
    <property type="nucleotide sequence ID" value="XM_019757885.1"/>
</dbReference>
<evidence type="ECO:0000256" key="10">
    <source>
        <dbReference type="ARBA" id="ARBA00023136"/>
    </source>
</evidence>
<keyword evidence="6" id="KW-0812">Transmembrane</keyword>
<dbReference type="GO" id="GO:0000139">
    <property type="term" value="C:Golgi membrane"/>
    <property type="evidence" value="ECO:0007669"/>
    <property type="project" value="UniProtKB-SubCell"/>
</dbReference>
<evidence type="ECO:0000256" key="17">
    <source>
        <dbReference type="SAM" id="MobiDB-lite"/>
    </source>
</evidence>
<feature type="compositionally biased region" description="Polar residues" evidence="17">
    <location>
        <begin position="125"/>
        <end position="138"/>
    </location>
</feature>
<evidence type="ECO:0000256" key="2">
    <source>
        <dbReference type="ARBA" id="ARBA00004922"/>
    </source>
</evidence>
<dbReference type="GeneID" id="109461511"/>
<feature type="compositionally biased region" description="Basic and acidic residues" evidence="17">
    <location>
        <begin position="147"/>
        <end position="189"/>
    </location>
</feature>
<dbReference type="RefSeq" id="XP_019613446.1">
    <property type="nucleotide sequence ID" value="XM_019757887.1"/>
</dbReference>
<dbReference type="AlphaFoldDB" id="A0A6P4XRV0"/>
<keyword evidence="8" id="KW-1133">Transmembrane helix</keyword>
<dbReference type="CDD" id="cd23964">
    <property type="entry name" value="GT29_ST6GALNAC1_2"/>
    <property type="match status" value="1"/>
</dbReference>
<reference evidence="19 20" key="1">
    <citation type="submission" date="2025-04" db="UniProtKB">
        <authorList>
            <consortium name="RefSeq"/>
        </authorList>
    </citation>
    <scope>IDENTIFICATION</scope>
    <source>
        <tissue evidence="19 20">Gonad</tissue>
    </source>
</reference>
<dbReference type="EC" id="2.4.3.3" evidence="14"/>
<evidence type="ECO:0000313" key="22">
    <source>
        <dbReference type="RefSeq" id="XP_019613446.1"/>
    </source>
</evidence>
<evidence type="ECO:0000256" key="12">
    <source>
        <dbReference type="ARBA" id="ARBA00023180"/>
    </source>
</evidence>
<dbReference type="PANTHER" id="PTHR45941">
    <property type="entry name" value="ALPHA-N-ACETYLGALACTOSAMINIDE ALPHA-2,6-SIALYLTRANSFERASE 2-LIKE-RELATED"/>
    <property type="match status" value="1"/>
</dbReference>
<evidence type="ECO:0000313" key="21">
    <source>
        <dbReference type="RefSeq" id="XP_019613445.1"/>
    </source>
</evidence>
<dbReference type="Proteomes" id="UP000515135">
    <property type="component" value="Unplaced"/>
</dbReference>
<feature type="region of interest" description="Disordered" evidence="17">
    <location>
        <begin position="125"/>
        <end position="211"/>
    </location>
</feature>
<keyword evidence="7" id="KW-0735">Signal-anchor</keyword>
<evidence type="ECO:0000256" key="16">
    <source>
        <dbReference type="ARBA" id="ARBA00052285"/>
    </source>
</evidence>
<dbReference type="PANTHER" id="PTHR45941:SF8">
    <property type="entry name" value="ALPHA-N-ACETYLGALACTOSAMINIDE ALPHA-2,6-SIALYLTRANSFERASE 1-LIKE"/>
    <property type="match status" value="1"/>
</dbReference>
<name>A0A6P4XRV0_BRABE</name>
<evidence type="ECO:0000313" key="19">
    <source>
        <dbReference type="RefSeq" id="XP_019613443.1"/>
    </source>
</evidence>
<evidence type="ECO:0000256" key="15">
    <source>
        <dbReference type="ARBA" id="ARBA00050664"/>
    </source>
</evidence>
<evidence type="ECO:0000256" key="8">
    <source>
        <dbReference type="ARBA" id="ARBA00022989"/>
    </source>
</evidence>
<dbReference type="RefSeq" id="XP_019613445.1">
    <property type="nucleotide sequence ID" value="XM_019757886.1"/>
</dbReference>
<keyword evidence="11" id="KW-1015">Disulfide bond</keyword>
<comment type="catalytic activity">
    <reaction evidence="13">
        <text>a beta-D-galactosyl-(1-&gt;3)-N-acetyl-alpha-D-galactosaminyl derivative + CMP-N-acetyl-beta-neuraminate = a beta-D-galactosyl-(1-&gt;3)-[N-acetyl-alpha-neuraminyl-(2-&gt;6)]-N-acetyl-alpha-D-galactosaminyl derivative + CMP + H(+)</text>
        <dbReference type="Rhea" id="RHEA:11136"/>
        <dbReference type="ChEBI" id="CHEBI:15378"/>
        <dbReference type="ChEBI" id="CHEBI:57812"/>
        <dbReference type="ChEBI" id="CHEBI:60377"/>
        <dbReference type="ChEBI" id="CHEBI:133470"/>
        <dbReference type="ChEBI" id="CHEBI:140764"/>
        <dbReference type="EC" id="2.4.3.3"/>
    </reaction>
    <physiologicalReaction direction="left-to-right" evidence="13">
        <dbReference type="Rhea" id="RHEA:11137"/>
    </physiologicalReaction>
</comment>
<proteinExistence type="inferred from homology"/>
<organism evidence="18 20">
    <name type="scientific">Branchiostoma belcheri</name>
    <name type="common">Amphioxus</name>
    <dbReference type="NCBI Taxonomy" id="7741"/>
    <lineage>
        <taxon>Eukaryota</taxon>
        <taxon>Metazoa</taxon>
        <taxon>Chordata</taxon>
        <taxon>Cephalochordata</taxon>
        <taxon>Leptocardii</taxon>
        <taxon>Amphioxiformes</taxon>
        <taxon>Branchiostomatidae</taxon>
        <taxon>Branchiostoma</taxon>
    </lineage>
</organism>
<keyword evidence="9" id="KW-0333">Golgi apparatus</keyword>
<dbReference type="Pfam" id="PF00777">
    <property type="entry name" value="Glyco_transf_29"/>
    <property type="match status" value="1"/>
</dbReference>
<evidence type="ECO:0000256" key="14">
    <source>
        <dbReference type="ARBA" id="ARBA00039109"/>
    </source>
</evidence>
<comment type="subcellular location">
    <subcellularLocation>
        <location evidence="1">Golgi apparatus membrane</location>
        <topology evidence="1">Single-pass type II membrane protein</topology>
    </subcellularLocation>
</comment>
<evidence type="ECO:0000256" key="13">
    <source>
        <dbReference type="ARBA" id="ARBA00036348"/>
    </source>
</evidence>
<evidence type="ECO:0000256" key="7">
    <source>
        <dbReference type="ARBA" id="ARBA00022968"/>
    </source>
</evidence>
<gene>
    <name evidence="19 20 21 22" type="primary">LOC109461511</name>
</gene>
<comment type="catalytic activity">
    <reaction evidence="15">
        <text>a 3-O-[N-acetyl-alpha-neuraminyl-(2-&gt;3)-beta-D-galactosyl-(1-&gt;3)-N-acetyl-alpha-D-galactosaminyl]-L-threonyl-[protein] + CMP-N-acetyl-beta-neuraminate = a 3-O-{alpha-Neu5Ac-(2-&gt;3)-beta-D-Gal-(1-&gt;3)-[alpha-Neu5Ac-(2-&gt;6)]-alpha-D-GalNAc}-L-threonyl-[protein] + CMP + H(+)</text>
        <dbReference type="Rhea" id="RHEA:81659"/>
        <dbReference type="Rhea" id="RHEA-COMP:14417"/>
        <dbReference type="Rhea" id="RHEA-COMP:16763"/>
        <dbReference type="ChEBI" id="CHEBI:15378"/>
        <dbReference type="ChEBI" id="CHEBI:57812"/>
        <dbReference type="ChEBI" id="CHEBI:60377"/>
        <dbReference type="ChEBI" id="CHEBI:139598"/>
        <dbReference type="ChEBI" id="CHEBI:156398"/>
    </reaction>
    <physiologicalReaction direction="left-to-right" evidence="15">
        <dbReference type="Rhea" id="RHEA:81660"/>
    </physiologicalReaction>
</comment>
<dbReference type="KEGG" id="bbel:109461511"/>
<evidence type="ECO:0000256" key="6">
    <source>
        <dbReference type="ARBA" id="ARBA00022692"/>
    </source>
</evidence>
<dbReference type="InterPro" id="IPR038578">
    <property type="entry name" value="GT29-like_sf"/>
</dbReference>
<dbReference type="FunFam" id="3.90.1480.20:FF:000015">
    <property type="entry name" value="Lactosylceramide alpha-2,3-sialyltransferase"/>
    <property type="match status" value="1"/>
</dbReference>
<evidence type="ECO:0000256" key="9">
    <source>
        <dbReference type="ARBA" id="ARBA00023034"/>
    </source>
</evidence>
<dbReference type="InterPro" id="IPR001675">
    <property type="entry name" value="Glyco_trans_29"/>
</dbReference>
<evidence type="ECO:0000313" key="18">
    <source>
        <dbReference type="Proteomes" id="UP000515135"/>
    </source>
</evidence>
<evidence type="ECO:0000313" key="20">
    <source>
        <dbReference type="RefSeq" id="XP_019613444.1"/>
    </source>
</evidence>